<dbReference type="InterPro" id="IPR046449">
    <property type="entry name" value="DEGP_PDZ_sf"/>
</dbReference>
<dbReference type="InterPro" id="IPR036034">
    <property type="entry name" value="PDZ_sf"/>
</dbReference>
<dbReference type="Pfam" id="PF13365">
    <property type="entry name" value="Trypsin_2"/>
    <property type="match status" value="1"/>
</dbReference>
<dbReference type="PANTHER" id="PTHR45980:SF18">
    <property type="entry name" value="PROTEASE DO-LIKE 9"/>
    <property type="match status" value="1"/>
</dbReference>
<keyword evidence="3" id="KW-0378">Hydrolase</keyword>
<dbReference type="GO" id="GO:0006508">
    <property type="term" value="P:proteolysis"/>
    <property type="evidence" value="ECO:0007669"/>
    <property type="project" value="UniProtKB-KW"/>
</dbReference>
<dbReference type="Proteomes" id="UP001255856">
    <property type="component" value="Unassembled WGS sequence"/>
</dbReference>
<feature type="compositionally biased region" description="Low complexity" evidence="5">
    <location>
        <begin position="32"/>
        <end position="45"/>
    </location>
</feature>
<evidence type="ECO:0000313" key="7">
    <source>
        <dbReference type="EMBL" id="KAK2075906.1"/>
    </source>
</evidence>
<dbReference type="Gene3D" id="3.20.190.20">
    <property type="match status" value="1"/>
</dbReference>
<dbReference type="Pfam" id="PF17815">
    <property type="entry name" value="PDZ_3"/>
    <property type="match status" value="1"/>
</dbReference>
<dbReference type="SUPFAM" id="SSF50494">
    <property type="entry name" value="Trypsin-like serine proteases"/>
    <property type="match status" value="1"/>
</dbReference>
<protein>
    <recommendedName>
        <fullName evidence="6">Protease Do-like PDZ domain-containing protein</fullName>
    </recommendedName>
</protein>
<dbReference type="PRINTS" id="PR00834">
    <property type="entry name" value="PROTEASES2C"/>
</dbReference>
<dbReference type="SUPFAM" id="SSF50156">
    <property type="entry name" value="PDZ domain-like"/>
    <property type="match status" value="1"/>
</dbReference>
<evidence type="ECO:0000256" key="1">
    <source>
        <dbReference type="ARBA" id="ARBA00010541"/>
    </source>
</evidence>
<accession>A0AAD9IDA3</accession>
<feature type="region of interest" description="Disordered" evidence="5">
    <location>
        <begin position="1"/>
        <end position="69"/>
    </location>
</feature>
<sequence>MVTRQPKGPSSVAPRPVPIPARQQHGFQGATPFHSSAQQQFSASPQDDRVLAMGGRPPERRPGAQHLHSLGSSTDLIQDQHVLLDPATPATPKHAAAAAELTTGYGARVLKRHMDAVLKVFATHSRPNYELPWQRRQQAHSKSTGFAVAGGRGERWILTNAHSVSYATQVQLKRRGDDEKWAARVLAVGTECDVALLTVDEDGFWEGLHPIALSAETPALQAAVAVLGYPIGGDSLAISAGVVSRVQMTHYSHGCMSLLAVQTDAAINSGNSGGPVMSAAHGECVGIAFQSLTGDTSNIGYVIPTSVVRHFLEDYRRSGSYTGFPSLNVVWQEMESRTLRAACGMRPGQRGVLVRSVCEAADEARALRRDDVILAIDDVEVGNDGTVPFRHGERVDLRSLITSRFVGDVATLRVLRDGSELRAQVRLSPYQFLVPPHLGEGRPPYLVVGGLVFIALSDPFLEQRYGKVSAAPVRLMHKSYLGVKRSPAEQCVLLSAVLASPATLGYDGAASGLRDSPVAAFNGQDVTSLPQLARLVAACDAPTMRFDLEGGGRLVVLDAQLARSATPRVLEDHSIAAEASPDILAAMREVEVRERKKSEAEEGGLSRGGGIEAVRGQLEAVACADADGRAPNNASGPPRSI</sequence>
<gene>
    <name evidence="7" type="ORF">QBZ16_001242</name>
</gene>
<name>A0AAD9IDA3_PROWI</name>
<dbReference type="InterPro" id="IPR009003">
    <property type="entry name" value="Peptidase_S1_PA"/>
</dbReference>
<dbReference type="EMBL" id="JASFZW010000012">
    <property type="protein sequence ID" value="KAK2075906.1"/>
    <property type="molecule type" value="Genomic_DNA"/>
</dbReference>
<dbReference type="InterPro" id="IPR001940">
    <property type="entry name" value="Peptidase_S1C"/>
</dbReference>
<organism evidence="7 8">
    <name type="scientific">Prototheca wickerhamii</name>
    <dbReference type="NCBI Taxonomy" id="3111"/>
    <lineage>
        <taxon>Eukaryota</taxon>
        <taxon>Viridiplantae</taxon>
        <taxon>Chlorophyta</taxon>
        <taxon>core chlorophytes</taxon>
        <taxon>Trebouxiophyceae</taxon>
        <taxon>Chlorellales</taxon>
        <taxon>Chlorellaceae</taxon>
        <taxon>Prototheca</taxon>
    </lineage>
</organism>
<evidence type="ECO:0000256" key="5">
    <source>
        <dbReference type="SAM" id="MobiDB-lite"/>
    </source>
</evidence>
<keyword evidence="2" id="KW-0645">Protease</keyword>
<dbReference type="AlphaFoldDB" id="A0AAD9IDA3"/>
<keyword evidence="8" id="KW-1185">Reference proteome</keyword>
<comment type="caution">
    <text evidence="7">The sequence shown here is derived from an EMBL/GenBank/DDBJ whole genome shotgun (WGS) entry which is preliminary data.</text>
</comment>
<dbReference type="InterPro" id="IPR043504">
    <property type="entry name" value="Peptidase_S1_PA_chymotrypsin"/>
</dbReference>
<reference evidence="7" key="1">
    <citation type="submission" date="2021-01" db="EMBL/GenBank/DDBJ databases">
        <authorList>
            <person name="Eckstrom K.M.E."/>
        </authorList>
    </citation>
    <scope>NUCLEOTIDE SEQUENCE</scope>
    <source>
        <strain evidence="7">UVCC 0001</strain>
    </source>
</reference>
<dbReference type="PANTHER" id="PTHR45980">
    <property type="match status" value="1"/>
</dbReference>
<dbReference type="Gene3D" id="2.30.42.10">
    <property type="match status" value="1"/>
</dbReference>
<comment type="similarity">
    <text evidence="1">Belongs to the peptidase S1C family.</text>
</comment>
<evidence type="ECO:0000256" key="4">
    <source>
        <dbReference type="ARBA" id="ARBA00022825"/>
    </source>
</evidence>
<evidence type="ECO:0000256" key="2">
    <source>
        <dbReference type="ARBA" id="ARBA00022670"/>
    </source>
</evidence>
<feature type="domain" description="Protease Do-like PDZ" evidence="6">
    <location>
        <begin position="434"/>
        <end position="582"/>
    </location>
</feature>
<dbReference type="Gene3D" id="2.40.10.10">
    <property type="entry name" value="Trypsin-like serine proteases"/>
    <property type="match status" value="2"/>
</dbReference>
<evidence type="ECO:0000256" key="3">
    <source>
        <dbReference type="ARBA" id="ARBA00022801"/>
    </source>
</evidence>
<evidence type="ECO:0000313" key="8">
    <source>
        <dbReference type="Proteomes" id="UP001255856"/>
    </source>
</evidence>
<dbReference type="InterPro" id="IPR041517">
    <property type="entry name" value="DEGP_PDZ"/>
</dbReference>
<keyword evidence="4" id="KW-0720">Serine protease</keyword>
<dbReference type="GO" id="GO:0004252">
    <property type="term" value="F:serine-type endopeptidase activity"/>
    <property type="evidence" value="ECO:0007669"/>
    <property type="project" value="InterPro"/>
</dbReference>
<proteinExistence type="inferred from homology"/>
<evidence type="ECO:0000259" key="6">
    <source>
        <dbReference type="Pfam" id="PF17815"/>
    </source>
</evidence>